<dbReference type="KEGG" id="amq:AMETH_3201"/>
<dbReference type="OrthoDB" id="14703at2"/>
<keyword evidence="5" id="KW-0408">Iron</keyword>
<dbReference type="eggNOG" id="COG1141">
    <property type="taxonomic scope" value="Bacteria"/>
</dbReference>
<dbReference type="PANTHER" id="PTHR36923:SF3">
    <property type="entry name" value="FERREDOXIN"/>
    <property type="match status" value="1"/>
</dbReference>
<keyword evidence="10" id="KW-1185">Reference proteome</keyword>
<evidence type="ECO:0000313" key="9">
    <source>
        <dbReference type="EMBL" id="AIJ23293.1"/>
    </source>
</evidence>
<name>A0A076MQX9_AMYME</name>
<proteinExistence type="predicted"/>
<evidence type="ECO:0000256" key="5">
    <source>
        <dbReference type="ARBA" id="ARBA00023004"/>
    </source>
</evidence>
<sequence length="65" mass="7086">MADQRIAIDRERCAGHGRCYTVAPEIFEPDDEGFAVVTRTPGGERLENALAAAVRNCPERAVVVD</sequence>
<evidence type="ECO:0000256" key="3">
    <source>
        <dbReference type="ARBA" id="ARBA00022723"/>
    </source>
</evidence>
<keyword evidence="2" id="KW-0813">Transport</keyword>
<dbReference type="InterPro" id="IPR017896">
    <property type="entry name" value="4Fe4S_Fe-S-bd"/>
</dbReference>
<dbReference type="GO" id="GO:0046872">
    <property type="term" value="F:metal ion binding"/>
    <property type="evidence" value="ECO:0007669"/>
    <property type="project" value="UniProtKB-KW"/>
</dbReference>
<evidence type="ECO:0000256" key="7">
    <source>
        <dbReference type="ARBA" id="ARBA00023291"/>
    </source>
</evidence>
<dbReference type="EMBL" id="CP009110">
    <property type="protein sequence ID" value="AIJ23293.1"/>
    <property type="molecule type" value="Genomic_DNA"/>
</dbReference>
<dbReference type="RefSeq" id="WP_017982121.1">
    <property type="nucleotide sequence ID" value="NZ_AQUL01000001.1"/>
</dbReference>
<evidence type="ECO:0000256" key="6">
    <source>
        <dbReference type="ARBA" id="ARBA00023014"/>
    </source>
</evidence>
<keyword evidence="6" id="KW-0411">Iron-sulfur</keyword>
<dbReference type="SUPFAM" id="SSF54862">
    <property type="entry name" value="4Fe-4S ferredoxins"/>
    <property type="match status" value="1"/>
</dbReference>
<dbReference type="Gene3D" id="3.30.70.20">
    <property type="match status" value="1"/>
</dbReference>
<reference evidence="9 10" key="1">
    <citation type="submission" date="2014-07" db="EMBL/GenBank/DDBJ databases">
        <title>Whole Genome Sequence of the Amycolatopsis methanolica 239.</title>
        <authorList>
            <person name="Tang B."/>
        </authorList>
    </citation>
    <scope>NUCLEOTIDE SEQUENCE [LARGE SCALE GENOMIC DNA]</scope>
    <source>
        <strain evidence="9 10">239</strain>
    </source>
</reference>
<dbReference type="InterPro" id="IPR051269">
    <property type="entry name" value="Fe-S_cluster_ET"/>
</dbReference>
<protein>
    <submittedName>
        <fullName evidence="9">3Fe-4S ferredoxin</fullName>
    </submittedName>
</protein>
<dbReference type="STRING" id="1068978.AMETH_3201"/>
<dbReference type="Proteomes" id="UP000062973">
    <property type="component" value="Chromosome"/>
</dbReference>
<dbReference type="GO" id="GO:0051538">
    <property type="term" value="F:3 iron, 4 sulfur cluster binding"/>
    <property type="evidence" value="ECO:0007669"/>
    <property type="project" value="UniProtKB-KW"/>
</dbReference>
<accession>A0A076MQX9</accession>
<keyword evidence="7" id="KW-0003">3Fe-4S</keyword>
<evidence type="ECO:0000256" key="4">
    <source>
        <dbReference type="ARBA" id="ARBA00022982"/>
    </source>
</evidence>
<dbReference type="PANTHER" id="PTHR36923">
    <property type="entry name" value="FERREDOXIN"/>
    <property type="match status" value="1"/>
</dbReference>
<comment type="cofactor">
    <cofactor evidence="1">
        <name>[3Fe-4S] cluster</name>
        <dbReference type="ChEBI" id="CHEBI:21137"/>
    </cofactor>
</comment>
<evidence type="ECO:0000313" key="10">
    <source>
        <dbReference type="Proteomes" id="UP000062973"/>
    </source>
</evidence>
<dbReference type="PROSITE" id="PS51379">
    <property type="entry name" value="4FE4S_FER_2"/>
    <property type="match status" value="1"/>
</dbReference>
<feature type="domain" description="4Fe-4S ferredoxin-type" evidence="8">
    <location>
        <begin position="4"/>
        <end position="32"/>
    </location>
</feature>
<keyword evidence="4" id="KW-0249">Electron transport</keyword>
<organism evidence="9 10">
    <name type="scientific">Amycolatopsis methanolica 239</name>
    <dbReference type="NCBI Taxonomy" id="1068978"/>
    <lineage>
        <taxon>Bacteria</taxon>
        <taxon>Bacillati</taxon>
        <taxon>Actinomycetota</taxon>
        <taxon>Actinomycetes</taxon>
        <taxon>Pseudonocardiales</taxon>
        <taxon>Pseudonocardiaceae</taxon>
        <taxon>Amycolatopsis</taxon>
        <taxon>Amycolatopsis methanolica group</taxon>
    </lineage>
</organism>
<dbReference type="Pfam" id="PF13370">
    <property type="entry name" value="Fer4_13"/>
    <property type="match status" value="1"/>
</dbReference>
<keyword evidence="3" id="KW-0479">Metal-binding</keyword>
<evidence type="ECO:0000256" key="1">
    <source>
        <dbReference type="ARBA" id="ARBA00001927"/>
    </source>
</evidence>
<dbReference type="HOGENOM" id="CLU_139698_6_2_11"/>
<dbReference type="AlphaFoldDB" id="A0A076MQX9"/>
<dbReference type="PATRIC" id="fig|1068978.7.peg.3419"/>
<evidence type="ECO:0000259" key="8">
    <source>
        <dbReference type="PROSITE" id="PS51379"/>
    </source>
</evidence>
<gene>
    <name evidence="9" type="primary">fer</name>
    <name evidence="9" type="ORF">AMETH_3201</name>
</gene>
<evidence type="ECO:0000256" key="2">
    <source>
        <dbReference type="ARBA" id="ARBA00022448"/>
    </source>
</evidence>